<dbReference type="STRING" id="1802516.A3A75_01795"/>
<protein>
    <recommendedName>
        <fullName evidence="4">Glycosyltransferase RgtA/B/C/D-like domain-containing protein</fullName>
    </recommendedName>
</protein>
<feature type="transmembrane region" description="Helical" evidence="1">
    <location>
        <begin position="304"/>
        <end position="321"/>
    </location>
</feature>
<gene>
    <name evidence="2" type="ORF">A3A75_01795</name>
</gene>
<keyword evidence="1" id="KW-0472">Membrane</keyword>
<accession>A0A1F8B9Q0</accession>
<keyword evidence="1" id="KW-1133">Transmembrane helix</keyword>
<feature type="transmembrane region" description="Helical" evidence="1">
    <location>
        <begin position="196"/>
        <end position="222"/>
    </location>
</feature>
<feature type="transmembrane region" description="Helical" evidence="1">
    <location>
        <begin position="330"/>
        <end position="346"/>
    </location>
</feature>
<sequence>MYNLLVGSYRILTLIFLGALVLRLSLLFVAYHGDLNNNISWATLAVERGLDGFYDPPSQSYGEASWPYSAPNQPPLTILMLAATRVIWIGIEKLSWFLNNRFSFFPSTFIWFWEGKGMTLLVKLPSTMADLGIGLLIYKYFAQRNKEKLGFKLSALWLFNPITWYNSAIWGQTDGIVNLLGLIGIFALLNKNLIKFAIFIVLSVLFKGSLAIFAPVLLFVAYTQKYSLKKWLQATIYMLVTAFLVSIWFHPRIDLPVWLINLYRERILPGEIGYLTANAFNFWWLIDSGKRFDSTVYLGLPARLWGFAVVLTGIILVMIWLKRKISERKIFISLIITSLLSFLFLTRIHERYLYPFFPYGTILLGFLPHFWIPYIILSATHLLNLYHLFWAPPLPWLESLYQNSTFSLLISFVNLFTFAIILRHLKLQKI</sequence>
<evidence type="ECO:0000313" key="2">
    <source>
        <dbReference type="EMBL" id="OGM60115.1"/>
    </source>
</evidence>
<feature type="transmembrane region" description="Helical" evidence="1">
    <location>
        <begin position="76"/>
        <end position="99"/>
    </location>
</feature>
<dbReference type="Proteomes" id="UP000179018">
    <property type="component" value="Unassembled WGS sequence"/>
</dbReference>
<evidence type="ECO:0000313" key="3">
    <source>
        <dbReference type="Proteomes" id="UP000179018"/>
    </source>
</evidence>
<comment type="caution">
    <text evidence="2">The sequence shown here is derived from an EMBL/GenBank/DDBJ whole genome shotgun (WGS) entry which is preliminary data.</text>
</comment>
<dbReference type="AlphaFoldDB" id="A0A1F8B9Q0"/>
<organism evidence="2 3">
    <name type="scientific">Candidatus Woesebacteria bacterium RIFCSPLOWO2_01_FULL_39_10</name>
    <dbReference type="NCBI Taxonomy" id="1802516"/>
    <lineage>
        <taxon>Bacteria</taxon>
        <taxon>Candidatus Woeseibacteriota</taxon>
    </lineage>
</organism>
<feature type="transmembrane region" description="Helical" evidence="1">
    <location>
        <begin position="234"/>
        <end position="255"/>
    </location>
</feature>
<evidence type="ECO:0008006" key="4">
    <source>
        <dbReference type="Google" id="ProtNLM"/>
    </source>
</evidence>
<feature type="transmembrane region" description="Helical" evidence="1">
    <location>
        <begin position="352"/>
        <end position="367"/>
    </location>
</feature>
<reference evidence="2 3" key="1">
    <citation type="journal article" date="2016" name="Nat. Commun.">
        <title>Thousands of microbial genomes shed light on interconnected biogeochemical processes in an aquifer system.</title>
        <authorList>
            <person name="Anantharaman K."/>
            <person name="Brown C.T."/>
            <person name="Hug L.A."/>
            <person name="Sharon I."/>
            <person name="Castelle C.J."/>
            <person name="Probst A.J."/>
            <person name="Thomas B.C."/>
            <person name="Singh A."/>
            <person name="Wilkins M.J."/>
            <person name="Karaoz U."/>
            <person name="Brodie E.L."/>
            <person name="Williams K.H."/>
            <person name="Hubbard S.S."/>
            <person name="Banfield J.F."/>
        </authorList>
    </citation>
    <scope>NUCLEOTIDE SEQUENCE [LARGE SCALE GENOMIC DNA]</scope>
</reference>
<proteinExistence type="predicted"/>
<evidence type="ECO:0000256" key="1">
    <source>
        <dbReference type="SAM" id="Phobius"/>
    </source>
</evidence>
<feature type="transmembrane region" description="Helical" evidence="1">
    <location>
        <begin position="12"/>
        <end position="31"/>
    </location>
</feature>
<feature type="transmembrane region" description="Helical" evidence="1">
    <location>
        <begin position="120"/>
        <end position="142"/>
    </location>
</feature>
<dbReference type="EMBL" id="MGHC01000011">
    <property type="protein sequence ID" value="OGM60115.1"/>
    <property type="molecule type" value="Genomic_DNA"/>
</dbReference>
<keyword evidence="1" id="KW-0812">Transmembrane</keyword>
<feature type="transmembrane region" description="Helical" evidence="1">
    <location>
        <begin position="162"/>
        <end position="189"/>
    </location>
</feature>
<name>A0A1F8B9Q0_9BACT</name>
<feature type="transmembrane region" description="Helical" evidence="1">
    <location>
        <begin position="404"/>
        <end position="422"/>
    </location>
</feature>